<protein>
    <recommendedName>
        <fullName evidence="2">Thioredoxin domain-containing protein</fullName>
    </recommendedName>
</protein>
<dbReference type="EMBL" id="CP064812">
    <property type="protein sequence ID" value="QPG73595.1"/>
    <property type="molecule type" value="Genomic_DNA"/>
</dbReference>
<feature type="domain" description="Thioredoxin" evidence="2">
    <location>
        <begin position="17"/>
        <end position="149"/>
    </location>
</feature>
<evidence type="ECO:0000313" key="3">
    <source>
        <dbReference type="EMBL" id="QPG73595.1"/>
    </source>
</evidence>
<keyword evidence="4" id="KW-1185">Reference proteome</keyword>
<dbReference type="GO" id="GO:0005788">
    <property type="term" value="C:endoplasmic reticulum lumen"/>
    <property type="evidence" value="ECO:0007669"/>
    <property type="project" value="TreeGrafter"/>
</dbReference>
<feature type="chain" id="PRO_5034427457" description="Thioredoxin domain-containing protein" evidence="1">
    <location>
        <begin position="20"/>
        <end position="302"/>
    </location>
</feature>
<dbReference type="Pfam" id="PF00085">
    <property type="entry name" value="Thioredoxin"/>
    <property type="match status" value="1"/>
</dbReference>
<dbReference type="AlphaFoldDB" id="A0A875RZW6"/>
<organism evidence="3 4">
    <name type="scientific">Eeniella nana</name>
    <name type="common">Yeast</name>
    <name type="synonym">Brettanomyces nanus</name>
    <dbReference type="NCBI Taxonomy" id="13502"/>
    <lineage>
        <taxon>Eukaryota</taxon>
        <taxon>Fungi</taxon>
        <taxon>Dikarya</taxon>
        <taxon>Ascomycota</taxon>
        <taxon>Saccharomycotina</taxon>
        <taxon>Pichiomycetes</taxon>
        <taxon>Pichiales</taxon>
        <taxon>Pichiaceae</taxon>
        <taxon>Brettanomyces</taxon>
    </lineage>
</organism>
<dbReference type="OrthoDB" id="10264505at2759"/>
<evidence type="ECO:0000259" key="2">
    <source>
        <dbReference type="PROSITE" id="PS51352"/>
    </source>
</evidence>
<sequence length="302" mass="34269">MLRVHILFALLTLCGICLARAHMKSFYAKSKYITELTPKSFDDVVLKTNHTSVVEFYAPWCQYCMKFKRDYTKASKMASGFVQFGAVDCNKESNKPLCAEYKVQGFPTVMIFRPPKFTPNRKQRKHSVEVYKEERNAMSLVNVLKGRVKNYVTRITAKKLDKFFDLQNAVVNRTLLISEKSSLSPVFKSLSIDFLGSLDLGYVNLQNSDIKEALLSHISELGDDFEAPKLIAISKEEGVSIFQGDMRNKLEISRFLANYGTPGEGPMSERGKIINAITLGKAKTFKEYNKNLKDDVPVKDEL</sequence>
<evidence type="ECO:0000256" key="1">
    <source>
        <dbReference type="SAM" id="SignalP"/>
    </source>
</evidence>
<gene>
    <name evidence="3" type="ORF">FOA43_000907</name>
</gene>
<dbReference type="SUPFAM" id="SSF52833">
    <property type="entry name" value="Thioredoxin-like"/>
    <property type="match status" value="1"/>
</dbReference>
<dbReference type="GO" id="GO:0034976">
    <property type="term" value="P:response to endoplasmic reticulum stress"/>
    <property type="evidence" value="ECO:0007669"/>
    <property type="project" value="TreeGrafter"/>
</dbReference>
<dbReference type="PANTHER" id="PTHR45815">
    <property type="entry name" value="PROTEIN DISULFIDE-ISOMERASE A6"/>
    <property type="match status" value="1"/>
</dbReference>
<feature type="signal peptide" evidence="1">
    <location>
        <begin position="1"/>
        <end position="19"/>
    </location>
</feature>
<dbReference type="RefSeq" id="XP_038777160.1">
    <property type="nucleotide sequence ID" value="XM_038921232.1"/>
</dbReference>
<keyword evidence="1" id="KW-0732">Signal</keyword>
<name>A0A875RZW6_EENNA</name>
<evidence type="ECO:0000313" key="4">
    <source>
        <dbReference type="Proteomes" id="UP000662931"/>
    </source>
</evidence>
<reference evidence="3" key="1">
    <citation type="submission" date="2020-10" db="EMBL/GenBank/DDBJ databases">
        <authorList>
            <person name="Roach M.J.R."/>
        </authorList>
    </citation>
    <scope>NUCLEOTIDE SEQUENCE</scope>
    <source>
        <strain evidence="3">CBS 1945</strain>
    </source>
</reference>
<dbReference type="PROSITE" id="PS51352">
    <property type="entry name" value="THIOREDOXIN_2"/>
    <property type="match status" value="1"/>
</dbReference>
<dbReference type="KEGG" id="bnn:FOA43_000907"/>
<proteinExistence type="predicted"/>
<dbReference type="PANTHER" id="PTHR45815:SF3">
    <property type="entry name" value="PROTEIN DISULFIDE-ISOMERASE A6"/>
    <property type="match status" value="1"/>
</dbReference>
<accession>A0A875RZW6</accession>
<dbReference type="Gene3D" id="3.40.30.10">
    <property type="entry name" value="Glutaredoxin"/>
    <property type="match status" value="2"/>
</dbReference>
<dbReference type="Proteomes" id="UP000662931">
    <property type="component" value="Chromosome 1"/>
</dbReference>
<dbReference type="GeneID" id="62194308"/>
<dbReference type="InterPro" id="IPR013766">
    <property type="entry name" value="Thioredoxin_domain"/>
</dbReference>
<dbReference type="GO" id="GO:0015035">
    <property type="term" value="F:protein-disulfide reductase activity"/>
    <property type="evidence" value="ECO:0007669"/>
    <property type="project" value="TreeGrafter"/>
</dbReference>
<dbReference type="InterPro" id="IPR036249">
    <property type="entry name" value="Thioredoxin-like_sf"/>
</dbReference>